<protein>
    <submittedName>
        <fullName evidence="2">Nicotinamide-nucleotide adenylyltransferase</fullName>
    </submittedName>
</protein>
<keyword evidence="2" id="KW-0808">Transferase</keyword>
<dbReference type="Pfam" id="PF13521">
    <property type="entry name" value="AAA_28"/>
    <property type="match status" value="1"/>
</dbReference>
<accession>A0A229FS36</accession>
<dbReference type="PANTHER" id="PTHR37512:SF1">
    <property type="entry name" value="NADR_TTD14 AAA DOMAIN-CONTAINING PROTEIN"/>
    <property type="match status" value="1"/>
</dbReference>
<dbReference type="OrthoDB" id="9151999at2"/>
<gene>
    <name evidence="2" type="ORF">AOC33_05830</name>
</gene>
<keyword evidence="3" id="KW-1185">Reference proteome</keyword>
<dbReference type="InterPro" id="IPR038727">
    <property type="entry name" value="NadR/Ttd14_AAA_dom"/>
</dbReference>
<dbReference type="SUPFAM" id="SSF52540">
    <property type="entry name" value="P-loop containing nucleoside triphosphate hydrolases"/>
    <property type="match status" value="1"/>
</dbReference>
<organism evidence="2 3">
    <name type="scientific">Polynucleobacter cosmopolitanus</name>
    <dbReference type="NCBI Taxonomy" id="351345"/>
    <lineage>
        <taxon>Bacteria</taxon>
        <taxon>Pseudomonadati</taxon>
        <taxon>Pseudomonadota</taxon>
        <taxon>Betaproteobacteria</taxon>
        <taxon>Burkholderiales</taxon>
        <taxon>Burkholderiaceae</taxon>
        <taxon>Polynucleobacter</taxon>
    </lineage>
</organism>
<dbReference type="Proteomes" id="UP000215188">
    <property type="component" value="Unassembled WGS sequence"/>
</dbReference>
<dbReference type="GO" id="GO:0016779">
    <property type="term" value="F:nucleotidyltransferase activity"/>
    <property type="evidence" value="ECO:0007669"/>
    <property type="project" value="UniProtKB-KW"/>
</dbReference>
<dbReference type="RefSeq" id="WP_089515731.1">
    <property type="nucleotide sequence ID" value="NZ_NJGG01000002.1"/>
</dbReference>
<dbReference type="EMBL" id="NJGG01000002">
    <property type="protein sequence ID" value="OXL14841.1"/>
    <property type="molecule type" value="Genomic_DNA"/>
</dbReference>
<dbReference type="PANTHER" id="PTHR37512">
    <property type="entry name" value="TRIFUNCTIONAL NAD BIOSYNTHESIS/REGULATOR PROTEIN NADR"/>
    <property type="match status" value="1"/>
</dbReference>
<dbReference type="AlphaFoldDB" id="A0A229FS36"/>
<dbReference type="InterPro" id="IPR052735">
    <property type="entry name" value="NAD_biosynth-regulator"/>
</dbReference>
<comment type="caution">
    <text evidence="2">The sequence shown here is derived from an EMBL/GenBank/DDBJ whole genome shotgun (WGS) entry which is preliminary data.</text>
</comment>
<feature type="domain" description="NadR/Ttd14 AAA" evidence="1">
    <location>
        <begin position="6"/>
        <end position="163"/>
    </location>
</feature>
<sequence>MSDILRIAIVGAECSGKTSLAQSLADAFSKEYPSAYVPEYLRLFVDQENRTPRPDEQVGIAQQQQSLERTLANDLIKQHSNPEFVLLFCDTTPLMTCIYSEVVFGGTNPELIKLAQAHDYDLTIFTQIDFPWQEDGLQRDGPVAQTKVHFRVKARLEELQIPYQSAFGDPGLRLQKTQDIVRALLEKRKAQKSI</sequence>
<evidence type="ECO:0000259" key="1">
    <source>
        <dbReference type="Pfam" id="PF13521"/>
    </source>
</evidence>
<reference evidence="2 3" key="1">
    <citation type="submission" date="2017-06" db="EMBL/GenBank/DDBJ databases">
        <title>Reclassification of a Polynucleobacter cosmopolitanus strain isolated from tropical Lake Victoria as Polynucleobacter victoriensis comb. nov.</title>
        <authorList>
            <person name="Hahn M.W."/>
        </authorList>
    </citation>
    <scope>NUCLEOTIDE SEQUENCE [LARGE SCALE GENOMIC DNA]</scope>
    <source>
        <strain evidence="2 3">MWH-MoIso2</strain>
    </source>
</reference>
<dbReference type="Gene3D" id="3.40.50.300">
    <property type="entry name" value="P-loop containing nucleotide triphosphate hydrolases"/>
    <property type="match status" value="1"/>
</dbReference>
<keyword evidence="2" id="KW-0548">Nucleotidyltransferase</keyword>
<proteinExistence type="predicted"/>
<evidence type="ECO:0000313" key="3">
    <source>
        <dbReference type="Proteomes" id="UP000215188"/>
    </source>
</evidence>
<evidence type="ECO:0000313" key="2">
    <source>
        <dbReference type="EMBL" id="OXL14841.1"/>
    </source>
</evidence>
<name>A0A229FS36_9BURK</name>
<dbReference type="InterPro" id="IPR027417">
    <property type="entry name" value="P-loop_NTPase"/>
</dbReference>